<proteinExistence type="predicted"/>
<dbReference type="Pfam" id="PF01682">
    <property type="entry name" value="DB"/>
    <property type="match status" value="1"/>
</dbReference>
<dbReference type="KEGG" id="loa:LOAG_05373"/>
<feature type="domain" description="Domain of unknown function DB" evidence="2">
    <location>
        <begin position="353"/>
        <end position="451"/>
    </location>
</feature>
<evidence type="ECO:0000256" key="1">
    <source>
        <dbReference type="SAM" id="SignalP"/>
    </source>
</evidence>
<protein>
    <submittedName>
        <fullName evidence="5">DB domain-containing protein</fullName>
    </submittedName>
</protein>
<feature type="signal peptide" evidence="1">
    <location>
        <begin position="1"/>
        <end position="21"/>
    </location>
</feature>
<sequence length="457" mass="51108">MDVILVLLSVTVSILIGNIGADLPSCERARCHHCRVNFIATMCPETCRPCLKEIPVPEQYPPKFMNDSLNVFQPFQRSQAKTVNTQQLLPQHLLQRPPYEAKYSLISPLPTRESSFNSYHYHYLPQQPQSGIQLPNVPPPPVPSQQTAVIDTAFPAFPSFPTFAFPTFPPFTFPPITLAPPIYQTSVAEISPNQFLAQSAIQTQLFQPQRHRTDTVASGQAVAPYGVIGSQPQVYLQTHQKQAQTIQQRAVPMYSINRQQLPAQQLQPQQHAPYLQVHQPQQHFYTTNQQPTIVRPALLPSQEYSIDAATNYIEGSYYKPDPKQPSGIAQCPRQPNWEPCITKEVANDRFKACCQELGEGCAALCNYDATLTTIQLAVLTGRCPLNKVGNVMICASGYQDATPCCEAYHVFESGYEHCRPYCNPAGGLPQGVLLSEQYKCLGKLSQIQRCFYVSQRP</sequence>
<dbReference type="STRING" id="7209.A0A1I7VAW8"/>
<dbReference type="EMBL" id="JH712103">
    <property type="protein sequence ID" value="EFO23109.1"/>
    <property type="molecule type" value="Genomic_DNA"/>
</dbReference>
<accession>A0A1S0U0D2</accession>
<dbReference type="InterPro" id="IPR002602">
    <property type="entry name" value="DB"/>
</dbReference>
<feature type="chain" id="PRO_5010191350" evidence="1">
    <location>
        <begin position="22"/>
        <end position="457"/>
    </location>
</feature>
<reference evidence="5" key="2">
    <citation type="submission" date="2016-11" db="UniProtKB">
        <authorList>
            <consortium name="WormBaseParasite"/>
        </authorList>
    </citation>
    <scope>IDENTIFICATION</scope>
</reference>
<dbReference type="Proteomes" id="UP000095285">
    <property type="component" value="Unassembled WGS sequence"/>
</dbReference>
<dbReference type="OMA" id="CCEAYHV"/>
<dbReference type="CTD" id="9942785"/>
<dbReference type="GeneID" id="9942785"/>
<evidence type="ECO:0000313" key="4">
    <source>
        <dbReference type="Proteomes" id="UP000095285"/>
    </source>
</evidence>
<dbReference type="WBParaSite" id="EN70_1173">
    <property type="protein sequence ID" value="EN70_1173"/>
    <property type="gene ID" value="EN70_1173"/>
</dbReference>
<gene>
    <name evidence="3 5" type="ORF">LOAG_05373</name>
</gene>
<dbReference type="PANTHER" id="PTHR21679:SF6">
    <property type="entry name" value="DOMAIN OF UNKNOWN FUNCTION DB DOMAIN-CONTAINING PROTEIN"/>
    <property type="match status" value="1"/>
</dbReference>
<evidence type="ECO:0000259" key="2">
    <source>
        <dbReference type="Pfam" id="PF01682"/>
    </source>
</evidence>
<reference evidence="3 4" key="1">
    <citation type="submission" date="2012-04" db="EMBL/GenBank/DDBJ databases">
        <title>The Genome Sequence of Loa loa.</title>
        <authorList>
            <consortium name="The Broad Institute Genome Sequencing Platform"/>
            <consortium name="Broad Institute Genome Sequencing Center for Infectious Disease"/>
            <person name="Nutman T.B."/>
            <person name="Fink D.L."/>
            <person name="Russ C."/>
            <person name="Young S."/>
            <person name="Zeng Q."/>
            <person name="Gargeya S."/>
            <person name="Alvarado L."/>
            <person name="Berlin A."/>
            <person name="Chapman S.B."/>
            <person name="Chen Z."/>
            <person name="Freedman E."/>
            <person name="Gellesch M."/>
            <person name="Goldberg J."/>
            <person name="Griggs A."/>
            <person name="Gujja S."/>
            <person name="Heilman E.R."/>
            <person name="Heiman D."/>
            <person name="Howarth C."/>
            <person name="Mehta T."/>
            <person name="Neiman D."/>
            <person name="Pearson M."/>
            <person name="Roberts A."/>
            <person name="Saif S."/>
            <person name="Shea T."/>
            <person name="Shenoy N."/>
            <person name="Sisk P."/>
            <person name="Stolte C."/>
            <person name="Sykes S."/>
            <person name="White J."/>
            <person name="Yandava C."/>
            <person name="Haas B."/>
            <person name="Henn M.R."/>
            <person name="Nusbaum C."/>
            <person name="Birren B."/>
        </authorList>
    </citation>
    <scope>NUCLEOTIDE SEQUENCE [LARGE SCALE GENOMIC DNA]</scope>
</reference>
<keyword evidence="4" id="KW-1185">Reference proteome</keyword>
<dbReference type="InParanoid" id="A0A1I7VAW8"/>
<dbReference type="RefSeq" id="XP_003140958.1">
    <property type="nucleotide sequence ID" value="XM_003140910.1"/>
</dbReference>
<dbReference type="OrthoDB" id="5912719at2759"/>
<accession>A0A1I7VAW8</accession>
<evidence type="ECO:0000313" key="3">
    <source>
        <dbReference type="EMBL" id="EFO23109.1"/>
    </source>
</evidence>
<dbReference type="FunCoup" id="A0A1I7VAW8">
    <property type="interactions" value="66"/>
</dbReference>
<name>A0A1I7VAW8_LOALO</name>
<keyword evidence="1" id="KW-0732">Signal</keyword>
<dbReference type="PANTHER" id="PTHR21679">
    <property type="entry name" value="DOMAIN OF UNKNOWN FUNCTION DB DOMAIN-CONTAINING PROTEIN-RELATED"/>
    <property type="match status" value="1"/>
</dbReference>
<dbReference type="AlphaFoldDB" id="A0A1I7VAW8"/>
<evidence type="ECO:0000313" key="5">
    <source>
        <dbReference type="WBParaSite" id="EN70_1173"/>
    </source>
</evidence>
<organism evidence="4 5">
    <name type="scientific">Loa loa</name>
    <name type="common">Eye worm</name>
    <name type="synonym">Filaria loa</name>
    <dbReference type="NCBI Taxonomy" id="7209"/>
    <lineage>
        <taxon>Eukaryota</taxon>
        <taxon>Metazoa</taxon>
        <taxon>Ecdysozoa</taxon>
        <taxon>Nematoda</taxon>
        <taxon>Chromadorea</taxon>
        <taxon>Rhabditida</taxon>
        <taxon>Spirurina</taxon>
        <taxon>Spiruromorpha</taxon>
        <taxon>Filarioidea</taxon>
        <taxon>Onchocercidae</taxon>
        <taxon>Loa</taxon>
    </lineage>
</organism>
<dbReference type="eggNOG" id="ENOG502RYMF">
    <property type="taxonomic scope" value="Eukaryota"/>
</dbReference>